<dbReference type="GO" id="GO:0008270">
    <property type="term" value="F:zinc ion binding"/>
    <property type="evidence" value="ECO:0007669"/>
    <property type="project" value="UniProtKB-KW"/>
</dbReference>
<feature type="domain" description="CCHC-type" evidence="3">
    <location>
        <begin position="213"/>
        <end position="226"/>
    </location>
</feature>
<keyword evidence="1" id="KW-0479">Metal-binding</keyword>
<keyword evidence="5" id="KW-1185">Reference proteome</keyword>
<dbReference type="PROSITE" id="PS50158">
    <property type="entry name" value="ZF_CCHC"/>
    <property type="match status" value="4"/>
</dbReference>
<dbReference type="Pfam" id="PF00098">
    <property type="entry name" value="zf-CCHC"/>
    <property type="match status" value="2"/>
</dbReference>
<dbReference type="AlphaFoldDB" id="A0A4P9XVZ5"/>
<dbReference type="SMART" id="SM00343">
    <property type="entry name" value="ZnF_C2HC"/>
    <property type="match status" value="4"/>
</dbReference>
<name>A0A4P9XVZ5_9FUNG</name>
<dbReference type="PANTHER" id="PTHR46978:SF1">
    <property type="entry name" value="ZINC KNUCKLE (CCHC-TYPE) FAMILY PROTEIN"/>
    <property type="match status" value="1"/>
</dbReference>
<feature type="compositionally biased region" description="Polar residues" evidence="2">
    <location>
        <begin position="133"/>
        <end position="150"/>
    </location>
</feature>
<proteinExistence type="predicted"/>
<dbReference type="GO" id="GO:0003676">
    <property type="term" value="F:nucleic acid binding"/>
    <property type="evidence" value="ECO:0007669"/>
    <property type="project" value="InterPro"/>
</dbReference>
<dbReference type="Gene3D" id="4.10.60.10">
    <property type="entry name" value="Zinc finger, CCHC-type"/>
    <property type="match status" value="2"/>
</dbReference>
<dbReference type="EMBL" id="KZ992451">
    <property type="protein sequence ID" value="RKP10475.1"/>
    <property type="molecule type" value="Genomic_DNA"/>
</dbReference>
<reference evidence="5" key="1">
    <citation type="journal article" date="2018" name="Nat. Microbiol.">
        <title>Leveraging single-cell genomics to expand the fungal tree of life.</title>
        <authorList>
            <person name="Ahrendt S.R."/>
            <person name="Quandt C.A."/>
            <person name="Ciobanu D."/>
            <person name="Clum A."/>
            <person name="Salamov A."/>
            <person name="Andreopoulos B."/>
            <person name="Cheng J.F."/>
            <person name="Woyke T."/>
            <person name="Pelin A."/>
            <person name="Henrissat B."/>
            <person name="Reynolds N.K."/>
            <person name="Benny G.L."/>
            <person name="Smith M.E."/>
            <person name="James T.Y."/>
            <person name="Grigoriev I.V."/>
        </authorList>
    </citation>
    <scope>NUCLEOTIDE SEQUENCE [LARGE SCALE GENOMIC DNA]</scope>
    <source>
        <strain evidence="5">RSA 1356</strain>
    </source>
</reference>
<feature type="compositionally biased region" description="Acidic residues" evidence="2">
    <location>
        <begin position="1"/>
        <end position="11"/>
    </location>
</feature>
<feature type="domain" description="CCHC-type" evidence="3">
    <location>
        <begin position="231"/>
        <end position="245"/>
    </location>
</feature>
<protein>
    <recommendedName>
        <fullName evidence="3">CCHC-type domain-containing protein</fullName>
    </recommendedName>
</protein>
<dbReference type="InterPro" id="IPR036875">
    <property type="entry name" value="Znf_CCHC_sf"/>
</dbReference>
<keyword evidence="1" id="KW-0862">Zinc</keyword>
<feature type="compositionally biased region" description="Acidic residues" evidence="2">
    <location>
        <begin position="29"/>
        <end position="39"/>
    </location>
</feature>
<evidence type="ECO:0000256" key="2">
    <source>
        <dbReference type="SAM" id="MobiDB-lite"/>
    </source>
</evidence>
<keyword evidence="1" id="KW-0863">Zinc-finger</keyword>
<feature type="region of interest" description="Disordered" evidence="2">
    <location>
        <begin position="1"/>
        <end position="150"/>
    </location>
</feature>
<feature type="domain" description="CCHC-type" evidence="3">
    <location>
        <begin position="297"/>
        <end position="311"/>
    </location>
</feature>
<gene>
    <name evidence="4" type="ORF">THASP1DRAFT_27757</name>
</gene>
<evidence type="ECO:0000313" key="5">
    <source>
        <dbReference type="Proteomes" id="UP000271241"/>
    </source>
</evidence>
<evidence type="ECO:0000313" key="4">
    <source>
        <dbReference type="EMBL" id="RKP10475.1"/>
    </source>
</evidence>
<evidence type="ECO:0000259" key="3">
    <source>
        <dbReference type="PROSITE" id="PS50158"/>
    </source>
</evidence>
<feature type="compositionally biased region" description="Basic and acidic residues" evidence="2">
    <location>
        <begin position="358"/>
        <end position="369"/>
    </location>
</feature>
<organism evidence="4 5">
    <name type="scientific">Thamnocephalis sphaerospora</name>
    <dbReference type="NCBI Taxonomy" id="78915"/>
    <lineage>
        <taxon>Eukaryota</taxon>
        <taxon>Fungi</taxon>
        <taxon>Fungi incertae sedis</taxon>
        <taxon>Zoopagomycota</taxon>
        <taxon>Zoopagomycotina</taxon>
        <taxon>Zoopagomycetes</taxon>
        <taxon>Zoopagales</taxon>
        <taxon>Sigmoideomycetaceae</taxon>
        <taxon>Thamnocephalis</taxon>
    </lineage>
</organism>
<feature type="compositionally biased region" description="Low complexity" evidence="2">
    <location>
        <begin position="340"/>
        <end position="353"/>
    </location>
</feature>
<evidence type="ECO:0000256" key="1">
    <source>
        <dbReference type="PROSITE-ProRule" id="PRU00047"/>
    </source>
</evidence>
<feature type="compositionally biased region" description="Polar residues" evidence="2">
    <location>
        <begin position="91"/>
        <end position="102"/>
    </location>
</feature>
<feature type="compositionally biased region" description="Acidic residues" evidence="2">
    <location>
        <begin position="111"/>
        <end position="123"/>
    </location>
</feature>
<accession>A0A4P9XVZ5</accession>
<feature type="domain" description="CCHC-type" evidence="3">
    <location>
        <begin position="251"/>
        <end position="266"/>
    </location>
</feature>
<feature type="compositionally biased region" description="Basic and acidic residues" evidence="2">
    <location>
        <begin position="400"/>
        <end position="409"/>
    </location>
</feature>
<dbReference type="Proteomes" id="UP000271241">
    <property type="component" value="Unassembled WGS sequence"/>
</dbReference>
<sequence length="416" mass="45788">MWNAGDDDDGYEAYLERENELYNSGGDNSDSDDGVDSDVEEKMLSHVHYNTAARVASSKEPVPSAPVPKGNEERVEEPPNVAAASDDEDSVYSTARSKNAFTTKRPRTEAAGEESDDDDDSSDKEDKDKGVSAETQATNAATGGVGTITSSNNAPSLQITHLIQVDGDFAATADAVEGSTSADDAKEFAYLDEEGFSGRNRYFQGSVKETRACAQCGQIGHLRKDCTVRTCAVCGEAGHELRQCRFNGQTCHICKQAGHLARDCPRPRGYRGCPSLWRSYVYVEGYRDSDQPSVVYCYNCSVEGHYGDHCPMPRPFRFASEPTAFSTPMPERKRARLGTGHPPRALPPGRRGPSTTDYGRHDYRSRDRPAYQGAGAYRNRQSSQPYSPKRPGSVNPNWEARMDARRRDYGSGSRRR</sequence>
<dbReference type="OrthoDB" id="7608935at2759"/>
<dbReference type="SUPFAM" id="SSF57756">
    <property type="entry name" value="Retrovirus zinc finger-like domains"/>
    <property type="match status" value="2"/>
</dbReference>
<dbReference type="PANTHER" id="PTHR46978">
    <property type="entry name" value="ZINC KNUCKLE (CCHC-TYPE) FAMILY PROTEIN"/>
    <property type="match status" value="1"/>
</dbReference>
<dbReference type="InterPro" id="IPR001878">
    <property type="entry name" value="Znf_CCHC"/>
</dbReference>
<dbReference type="STRING" id="78915.A0A4P9XVZ5"/>
<feature type="region of interest" description="Disordered" evidence="2">
    <location>
        <begin position="321"/>
        <end position="416"/>
    </location>
</feature>